<dbReference type="PANTHER" id="PTHR45622">
    <property type="entry name" value="UBIQUITIN-PROTEIN LIGASE E3A-RELATED"/>
    <property type="match status" value="1"/>
</dbReference>
<accession>A0A8J2SB37</accession>
<feature type="repeat" description="RCC1" evidence="2">
    <location>
        <begin position="544"/>
        <end position="643"/>
    </location>
</feature>
<feature type="domain" description="RCC1-like" evidence="4">
    <location>
        <begin position="469"/>
        <end position="782"/>
    </location>
</feature>
<proteinExistence type="predicted"/>
<feature type="region of interest" description="Disordered" evidence="3">
    <location>
        <begin position="558"/>
        <end position="614"/>
    </location>
</feature>
<feature type="region of interest" description="Disordered" evidence="3">
    <location>
        <begin position="1"/>
        <end position="67"/>
    </location>
</feature>
<feature type="compositionally biased region" description="Low complexity" evidence="3">
    <location>
        <begin position="279"/>
        <end position="304"/>
    </location>
</feature>
<dbReference type="EMBL" id="CAKKNE010000002">
    <property type="protein sequence ID" value="CAH0368180.1"/>
    <property type="molecule type" value="Genomic_DNA"/>
</dbReference>
<sequence>MADNNNDDRRRRHLRRALKQAAQAAPGGRRSNEGPAEGPGSRTRSRSASVTDDQSRSASVADEPAPAGEPACFQVLENASGVAAEVAAAADAASLAQLGASSMRARAAALGASAQLARRRHGVALPEIAWTTDVARDGLAQRRVALATGAPAPDETPLELLRFLEARDAAEQRKGKIFAAFSARHAVFVDGRGAAFACGRAEDGRCGLATPALDRCEAGGSGALLSPTPLRIDARAAFERGASPPASPPPRAAAAPPSPPPEPASPRRKARRGADGRPAEATPTWGPTPPARGAAGRAGALAPPKLRGSATYRVDVEDAAPRRLTAGARRSPPRRKTRARRPAEVTVEHEDRVVAVAAGAGHSIVLSAAGVASCCGRGAPRSPAPALALSFDDLGGSDDDSDESDVSSVSDSASSGDEAPARAWVGRTRSARGRAPMKRARSAGRSPSSARSSLAWAAPVAAVPRALGLGPRTRIVVVSATANHALFVTAGGRALSSGVGAFGRLGHGDEADAPAPRPVRALRHVRVVAAAAGAAHSLFAAAGGDVYACGQGEDGRLGLGRPRDEDLGDDASSDDATTRLRRAPPRRASSGRRAPPPSVLPRGRTADRGGDVLAPRRLARVGGARGVRDVVAGAHHSLLVTHAGGVLSCGHNAAGQLGHGSQRSFAPERVPFPGDDRTVIVGAAAGYAHSLFVDATGRAFACGSNARGALGLGDHVDSAYRPARTPPPGSRAARALGAVARVAAGGASSAFRAAAGDGVFVVGANTDGQLGLGHFSDVYVPTARPRL</sequence>
<feature type="compositionally biased region" description="Pro residues" evidence="3">
    <location>
        <begin position="245"/>
        <end position="264"/>
    </location>
</feature>
<keyword evidence="6" id="KW-1185">Reference proteome</keyword>
<protein>
    <recommendedName>
        <fullName evidence="4">RCC1-like domain-containing protein</fullName>
    </recommendedName>
</protein>
<dbReference type="InterPro" id="IPR051709">
    <property type="entry name" value="Ub-ligase/GTPase-reg"/>
</dbReference>
<dbReference type="Gene3D" id="2.130.10.30">
    <property type="entry name" value="Regulator of chromosome condensation 1/beta-lactamase-inhibitor protein II"/>
    <property type="match status" value="2"/>
</dbReference>
<evidence type="ECO:0000256" key="3">
    <source>
        <dbReference type="SAM" id="MobiDB-lite"/>
    </source>
</evidence>
<dbReference type="InterPro" id="IPR058923">
    <property type="entry name" value="RCC1-like_dom"/>
</dbReference>
<dbReference type="PRINTS" id="PR00633">
    <property type="entry name" value="RCCNDNSATION"/>
</dbReference>
<keyword evidence="1" id="KW-0677">Repeat</keyword>
<name>A0A8J2SB37_9STRA</name>
<dbReference type="GO" id="GO:0005737">
    <property type="term" value="C:cytoplasm"/>
    <property type="evidence" value="ECO:0007669"/>
    <property type="project" value="TreeGrafter"/>
</dbReference>
<dbReference type="InterPro" id="IPR009091">
    <property type="entry name" value="RCC1/BLIP-II"/>
</dbReference>
<dbReference type="PANTHER" id="PTHR45622:SF70">
    <property type="entry name" value="SECRETION-REGULATING GUANINE NUCLEOTIDE EXCHANGE FACTOR"/>
    <property type="match status" value="1"/>
</dbReference>
<dbReference type="AlphaFoldDB" id="A0A8J2SB37"/>
<feature type="repeat" description="RCC1" evidence="2">
    <location>
        <begin position="697"/>
        <end position="755"/>
    </location>
</feature>
<comment type="caution">
    <text evidence="5">The sequence shown here is derived from an EMBL/GenBank/DDBJ whole genome shotgun (WGS) entry which is preliminary data.</text>
</comment>
<dbReference type="Proteomes" id="UP000789595">
    <property type="component" value="Unassembled WGS sequence"/>
</dbReference>
<evidence type="ECO:0000313" key="6">
    <source>
        <dbReference type="Proteomes" id="UP000789595"/>
    </source>
</evidence>
<feature type="compositionally biased region" description="Polar residues" evidence="3">
    <location>
        <begin position="46"/>
        <end position="58"/>
    </location>
</feature>
<evidence type="ECO:0000256" key="1">
    <source>
        <dbReference type="ARBA" id="ARBA00022737"/>
    </source>
</evidence>
<evidence type="ECO:0000313" key="5">
    <source>
        <dbReference type="EMBL" id="CAH0368180.1"/>
    </source>
</evidence>
<dbReference type="InterPro" id="IPR000408">
    <property type="entry name" value="Reg_chr_condens"/>
</dbReference>
<feature type="compositionally biased region" description="Low complexity" evidence="3">
    <location>
        <begin position="406"/>
        <end position="418"/>
    </location>
</feature>
<feature type="compositionally biased region" description="Basic residues" evidence="3">
    <location>
        <begin position="331"/>
        <end position="340"/>
    </location>
</feature>
<gene>
    <name evidence="5" type="ORF">PECAL_2P12340</name>
</gene>
<dbReference type="PROSITE" id="PS50012">
    <property type="entry name" value="RCC1_3"/>
    <property type="match status" value="4"/>
</dbReference>
<dbReference type="SUPFAM" id="SSF50985">
    <property type="entry name" value="RCC1/BLIP-II"/>
    <property type="match status" value="1"/>
</dbReference>
<feature type="compositionally biased region" description="Basic residues" evidence="3">
    <location>
        <begin position="429"/>
        <end position="442"/>
    </location>
</feature>
<feature type="region of interest" description="Disordered" evidence="3">
    <location>
        <begin position="390"/>
        <end position="449"/>
    </location>
</feature>
<feature type="repeat" description="RCC1" evidence="2">
    <location>
        <begin position="492"/>
        <end position="543"/>
    </location>
</feature>
<evidence type="ECO:0000256" key="2">
    <source>
        <dbReference type="PROSITE-ProRule" id="PRU00235"/>
    </source>
</evidence>
<feature type="region of interest" description="Disordered" evidence="3">
    <location>
        <begin position="240"/>
        <end position="346"/>
    </location>
</feature>
<reference evidence="5" key="1">
    <citation type="submission" date="2021-11" db="EMBL/GenBank/DDBJ databases">
        <authorList>
            <consortium name="Genoscope - CEA"/>
            <person name="William W."/>
        </authorList>
    </citation>
    <scope>NUCLEOTIDE SEQUENCE</scope>
</reference>
<feature type="compositionally biased region" description="Acidic residues" evidence="3">
    <location>
        <begin position="395"/>
        <end position="405"/>
    </location>
</feature>
<organism evidence="5 6">
    <name type="scientific">Pelagomonas calceolata</name>
    <dbReference type="NCBI Taxonomy" id="35677"/>
    <lineage>
        <taxon>Eukaryota</taxon>
        <taxon>Sar</taxon>
        <taxon>Stramenopiles</taxon>
        <taxon>Ochrophyta</taxon>
        <taxon>Pelagophyceae</taxon>
        <taxon>Pelagomonadales</taxon>
        <taxon>Pelagomonadaceae</taxon>
        <taxon>Pelagomonas</taxon>
    </lineage>
</organism>
<dbReference type="OrthoDB" id="74484at2759"/>
<feature type="repeat" description="RCC1" evidence="2">
    <location>
        <begin position="644"/>
        <end position="696"/>
    </location>
</feature>
<evidence type="ECO:0000259" key="4">
    <source>
        <dbReference type="Pfam" id="PF25390"/>
    </source>
</evidence>
<dbReference type="Pfam" id="PF25390">
    <property type="entry name" value="WD40_RLD"/>
    <property type="match status" value="1"/>
</dbReference>